<dbReference type="Pfam" id="PF01266">
    <property type="entry name" value="DAO"/>
    <property type="match status" value="1"/>
</dbReference>
<dbReference type="Gene3D" id="3.50.50.60">
    <property type="entry name" value="FAD/NAD(P)-binding domain"/>
    <property type="match status" value="1"/>
</dbReference>
<name>A0AAU7M2X4_9ACTN</name>
<dbReference type="Gene3D" id="3.30.9.10">
    <property type="entry name" value="D-Amino Acid Oxidase, subunit A, domain 2"/>
    <property type="match status" value="1"/>
</dbReference>
<dbReference type="EC" id="1.-.-.-" evidence="2"/>
<dbReference type="InterPro" id="IPR006076">
    <property type="entry name" value="FAD-dep_OxRdtase"/>
</dbReference>
<dbReference type="GO" id="GO:0016491">
    <property type="term" value="F:oxidoreductase activity"/>
    <property type="evidence" value="ECO:0007669"/>
    <property type="project" value="UniProtKB-KW"/>
</dbReference>
<dbReference type="GO" id="GO:0005737">
    <property type="term" value="C:cytoplasm"/>
    <property type="evidence" value="ECO:0007669"/>
    <property type="project" value="TreeGrafter"/>
</dbReference>
<dbReference type="SUPFAM" id="SSF51905">
    <property type="entry name" value="FAD/NAD(P)-binding domain"/>
    <property type="match status" value="1"/>
</dbReference>
<accession>A0AAU7M2X4</accession>
<sequence length="458" mass="49109">MRYQELSYWLSTVDEPLTPRPPLPGDTDADVVIVGAGYTGLWTAYYLAGADPSLRIVVLEQEIAGYGASGRNGGWCSALFPTSLPALTRRHGRDRALAMQRAMQETVREVGRVVAAEGIDCDWQPGGTVVLARSAAQLDRARAAVAEAREHGLADEDLVLLDAAEATARCAADGVRGGTYTPHCAAVHPARLVRGLARAVERRGVTIFERTPVTALRPGVAVTPAGVVRAPVVVRATEGFTPALPGQRRTVAPVYSLMIATEPLPESTWARIGLAERETFSDHRHVIIYGQRTADGRLAFGGRGAPYHFGSRVAPGYDREPRVFAALGRVLGELFPVLGPDVPVTHTWGGPLGVARDWAASVGLDRRTGLAWAGGYVGDGVGTSNLAGRTLADLIRGAESDLTTLPWVNHRSPRWEPEPLRWLAVNAGLKLMFSADQAELRSGRPSRRAATFSHLLGH</sequence>
<evidence type="ECO:0000259" key="1">
    <source>
        <dbReference type="Pfam" id="PF01266"/>
    </source>
</evidence>
<keyword evidence="2" id="KW-0560">Oxidoreductase</keyword>
<protein>
    <submittedName>
        <fullName evidence="2">FAD-dependent oxidoreductase</fullName>
        <ecNumber evidence="2">1.-.-.-</ecNumber>
    </submittedName>
</protein>
<dbReference type="EMBL" id="CP157762">
    <property type="protein sequence ID" value="XBP91657.1"/>
    <property type="molecule type" value="Genomic_DNA"/>
</dbReference>
<dbReference type="InterPro" id="IPR036188">
    <property type="entry name" value="FAD/NAD-bd_sf"/>
</dbReference>
<feature type="domain" description="FAD dependent oxidoreductase" evidence="1">
    <location>
        <begin position="30"/>
        <end position="394"/>
    </location>
</feature>
<reference evidence="2" key="1">
    <citation type="submission" date="2024-01" db="EMBL/GenBank/DDBJ databases">
        <title>The genome sequence of Micromonospora mangrovi CCTCC AA 2012012.</title>
        <authorList>
            <person name="Gao J."/>
        </authorList>
    </citation>
    <scope>NUCLEOTIDE SEQUENCE</scope>
    <source>
        <strain evidence="2">CCTCC AA 2012012</strain>
    </source>
</reference>
<dbReference type="PANTHER" id="PTHR13847">
    <property type="entry name" value="SARCOSINE DEHYDROGENASE-RELATED"/>
    <property type="match status" value="1"/>
</dbReference>
<evidence type="ECO:0000313" key="2">
    <source>
        <dbReference type="EMBL" id="XBP91657.1"/>
    </source>
</evidence>
<gene>
    <name evidence="3" type="ORF">ABUL08_18670</name>
    <name evidence="2" type="ORF">VK199_18600</name>
</gene>
<dbReference type="PANTHER" id="PTHR13847:SF285">
    <property type="entry name" value="FAD DEPENDENT OXIDOREDUCTASE DOMAIN-CONTAINING PROTEIN"/>
    <property type="match status" value="1"/>
</dbReference>
<dbReference type="RefSeq" id="WP_350931200.1">
    <property type="nucleotide sequence ID" value="NZ_CP157762.1"/>
</dbReference>
<reference evidence="3" key="2">
    <citation type="submission" date="2024-06" db="EMBL/GenBank/DDBJ databases">
        <title>Micromonospora mangrovi CCTCC AA 2012012 genome sequences.</title>
        <authorList>
            <person name="Gao J."/>
        </authorList>
    </citation>
    <scope>NUCLEOTIDE SEQUENCE</scope>
    <source>
        <strain evidence="3">CCTCC AA 2012012</strain>
    </source>
</reference>
<evidence type="ECO:0000313" key="3">
    <source>
        <dbReference type="EMBL" id="XCH72355.1"/>
    </source>
</evidence>
<organism evidence="2">
    <name type="scientific">Micromonospora sp. CCTCC AA 2012012</name>
    <dbReference type="NCBI Taxonomy" id="3111921"/>
    <lineage>
        <taxon>Bacteria</taxon>
        <taxon>Bacillati</taxon>
        <taxon>Actinomycetota</taxon>
        <taxon>Actinomycetes</taxon>
        <taxon>Micromonosporales</taxon>
        <taxon>Micromonosporaceae</taxon>
        <taxon>Micromonospora</taxon>
    </lineage>
</organism>
<dbReference type="AlphaFoldDB" id="A0AAU7M2X4"/>
<proteinExistence type="predicted"/>
<dbReference type="EMBL" id="CP159342">
    <property type="protein sequence ID" value="XCH72355.1"/>
    <property type="molecule type" value="Genomic_DNA"/>
</dbReference>